<dbReference type="EMBL" id="CAJNOV010013159">
    <property type="protein sequence ID" value="CAF1512864.1"/>
    <property type="molecule type" value="Genomic_DNA"/>
</dbReference>
<feature type="region of interest" description="Disordered" evidence="1">
    <location>
        <begin position="528"/>
        <end position="549"/>
    </location>
</feature>
<dbReference type="Gene3D" id="2.170.270.10">
    <property type="entry name" value="SET domain"/>
    <property type="match status" value="1"/>
</dbReference>
<feature type="region of interest" description="Disordered" evidence="1">
    <location>
        <begin position="603"/>
        <end position="634"/>
    </location>
</feature>
<feature type="compositionally biased region" description="Polar residues" evidence="1">
    <location>
        <begin position="40"/>
        <end position="50"/>
    </location>
</feature>
<evidence type="ECO:0000313" key="4">
    <source>
        <dbReference type="Proteomes" id="UP000663855"/>
    </source>
</evidence>
<evidence type="ECO:0000313" key="3">
    <source>
        <dbReference type="EMBL" id="CAF1512864.1"/>
    </source>
</evidence>
<dbReference type="Proteomes" id="UP000663855">
    <property type="component" value="Unassembled WGS sequence"/>
</dbReference>
<feature type="region of interest" description="Disordered" evidence="1">
    <location>
        <begin position="39"/>
        <end position="59"/>
    </location>
</feature>
<feature type="region of interest" description="Disordered" evidence="1">
    <location>
        <begin position="111"/>
        <end position="180"/>
    </location>
</feature>
<feature type="compositionally biased region" description="Low complexity" evidence="1">
    <location>
        <begin position="142"/>
        <end position="162"/>
    </location>
</feature>
<sequence>MSTENQEINNSNSSSLTNVDSTGKMKGWFKLIETIRKSGSEPNESIRSLPNSNFNNNFITNKQRNSFEHPLQSTDTNGHSLESSDLITTIHTLDSPPNIFNSPSIISISSTPRQTIEDIPSVEMESTSQLRRESAPSVEIESSVTTRGSSPASSSDSKSSPKPMKRSTARKSTRSRQLMPIVKPAVMSTPITEDISDDDVPIIDIRAPKKTSIDTLSIPSRKDSIIPLATDLRSLPGHSQDEIRDIRFLAYSDIDTLSMHFETCLYIDQRSVGSSKQYIHKTRYNVLNKILKLYYIKTFRKKLSSEKSSNKNDNHKQQPLSMISSPTSTSFKLDWNVNRRNSLSAHRQRPKNVFHILQLNPKKEFSLFDAPSISTSKSPIQTFERMKDILARTYYPHFYKAIEYGYQFGSKSKFPNTQQLITTHGDIINIKEMPESPDLIDDSITITLKSPPSTTRRDSSITMQQSVVFNKEQEAKRTKNDNQPLCRKQNQSQLYENFDELSSWSIRKSVVVLTPAKIPLQSQPVTDREKISTVNRKRKSSTTTTTNSNVIDRKRKRIISSQSQEIIDQIEDISDSDSDADILPTQLPQPCFIKNGLRSNFYKTTMNNNSKTSSNKYRLERRRRQSSGSLPPFYTGIFESDNEKSSFVDYHLPYDIYWFAQQQNKEKALEFSSATPTSSSVSVFQHKKKKSDKPKQKQPSPYKKILRNVYTDQIRQNLLSSYSTAKAPVCDCKPSGTCEDGVCVNKMIFTECLPDCVCGMFLN</sequence>
<accession>A0A815UEF9</accession>
<evidence type="ECO:0000256" key="1">
    <source>
        <dbReference type="SAM" id="MobiDB-lite"/>
    </source>
</evidence>
<reference evidence="3" key="1">
    <citation type="submission" date="2021-02" db="EMBL/GenBank/DDBJ databases">
        <authorList>
            <person name="Nowell W R."/>
        </authorList>
    </citation>
    <scope>NUCLEOTIDE SEQUENCE</scope>
</reference>
<feature type="region of interest" description="Disordered" evidence="1">
    <location>
        <begin position="305"/>
        <end position="325"/>
    </location>
</feature>
<dbReference type="EMBL" id="CAJNOW010006443">
    <property type="protein sequence ID" value="CAF1485024.1"/>
    <property type="molecule type" value="Genomic_DNA"/>
</dbReference>
<feature type="compositionally biased region" description="Basic and acidic residues" evidence="1">
    <location>
        <begin position="305"/>
        <end position="316"/>
    </location>
</feature>
<dbReference type="OrthoDB" id="79252at2759"/>
<feature type="compositionally biased region" description="Low complexity" evidence="1">
    <location>
        <begin position="603"/>
        <end position="616"/>
    </location>
</feature>
<feature type="region of interest" description="Disordered" evidence="1">
    <location>
        <begin position="682"/>
        <end position="702"/>
    </location>
</feature>
<feature type="compositionally biased region" description="Basic residues" evidence="1">
    <location>
        <begin position="163"/>
        <end position="174"/>
    </location>
</feature>
<comment type="caution">
    <text evidence="3">The sequence shown here is derived from an EMBL/GenBank/DDBJ whole genome shotgun (WGS) entry which is preliminary data.</text>
</comment>
<organism evidence="3 4">
    <name type="scientific">Rotaria magnacalcarata</name>
    <dbReference type="NCBI Taxonomy" id="392030"/>
    <lineage>
        <taxon>Eukaryota</taxon>
        <taxon>Metazoa</taxon>
        <taxon>Spiralia</taxon>
        <taxon>Gnathifera</taxon>
        <taxon>Rotifera</taxon>
        <taxon>Eurotatoria</taxon>
        <taxon>Bdelloidea</taxon>
        <taxon>Philodinida</taxon>
        <taxon>Philodinidae</taxon>
        <taxon>Rotaria</taxon>
    </lineage>
</organism>
<protein>
    <submittedName>
        <fullName evidence="3">Uncharacterized protein</fullName>
    </submittedName>
</protein>
<gene>
    <name evidence="3" type="ORF">CJN711_LOCUS27932</name>
    <name evidence="2" type="ORF">KQP761_LOCUS13773</name>
</gene>
<name>A0A815UEF9_9BILA</name>
<dbReference type="AlphaFoldDB" id="A0A815UEF9"/>
<proteinExistence type="predicted"/>
<dbReference type="Proteomes" id="UP000663834">
    <property type="component" value="Unassembled WGS sequence"/>
</dbReference>
<evidence type="ECO:0000313" key="2">
    <source>
        <dbReference type="EMBL" id="CAF1485024.1"/>
    </source>
</evidence>
<dbReference type="InterPro" id="IPR046341">
    <property type="entry name" value="SET_dom_sf"/>
</dbReference>